<dbReference type="PANTHER" id="PTHR48081">
    <property type="entry name" value="AB HYDROLASE SUPERFAMILY PROTEIN C4A8.06C"/>
    <property type="match status" value="1"/>
</dbReference>
<evidence type="ECO:0000313" key="4">
    <source>
        <dbReference type="Proteomes" id="UP000481852"/>
    </source>
</evidence>
<organism evidence="3 4">
    <name type="scientific">Porcincola intestinalis</name>
    <dbReference type="NCBI Taxonomy" id="2606632"/>
    <lineage>
        <taxon>Bacteria</taxon>
        <taxon>Bacillati</taxon>
        <taxon>Bacillota</taxon>
        <taxon>Clostridia</taxon>
        <taxon>Lachnospirales</taxon>
        <taxon>Lachnospiraceae</taxon>
        <taxon>Porcincola</taxon>
    </lineage>
</organism>
<dbReference type="EMBL" id="VULZ01000005">
    <property type="protein sequence ID" value="MSS14669.1"/>
    <property type="molecule type" value="Genomic_DNA"/>
</dbReference>
<evidence type="ECO:0000313" key="3">
    <source>
        <dbReference type="EMBL" id="MSS14669.1"/>
    </source>
</evidence>
<evidence type="ECO:0000259" key="2">
    <source>
        <dbReference type="Pfam" id="PF20434"/>
    </source>
</evidence>
<reference evidence="3 4" key="1">
    <citation type="submission" date="2019-08" db="EMBL/GenBank/DDBJ databases">
        <title>In-depth cultivation of the pig gut microbiome towards novel bacterial diversity and tailored functional studies.</title>
        <authorList>
            <person name="Wylensek D."/>
            <person name="Hitch T.C.A."/>
            <person name="Clavel T."/>
        </authorList>
    </citation>
    <scope>NUCLEOTIDE SEQUENCE [LARGE SCALE GENOMIC DNA]</scope>
    <source>
        <strain evidence="3 4">Oil+RF-744-WCA-WT-11</strain>
    </source>
</reference>
<protein>
    <submittedName>
        <fullName evidence="3">Alpha/beta hydrolase</fullName>
    </submittedName>
</protein>
<dbReference type="InterPro" id="IPR049492">
    <property type="entry name" value="BD-FAE-like_dom"/>
</dbReference>
<keyword evidence="1 3" id="KW-0378">Hydrolase</keyword>
<feature type="domain" description="BD-FAE-like" evidence="2">
    <location>
        <begin position="39"/>
        <end position="228"/>
    </location>
</feature>
<sequence length="291" mass="33050">MRVEWAKGDQARDAGLTTPAYIRRYNDIPYGDDRDWNALDVYRNRYKAGKLPVIMLIHGGGWVYGCKELYQYYGMELARRGFAVVNYSYRLAPEHPFPAQLQDTVAVAAWIMKHADEYGFDTNNVFAVGDSAGAHITGLFCAFLTDEGYRNQFAFQKPEGFRLRGVGMNCGVYGFEDHENDDGWVERNVLLGDLLSHPESPACREQIDVLHLVNRNFPPAYIMTCEGDFLKEQAPFLHSAYEKAGARSELHIFGSPEHPLYHVFHVTVQEAEGQKCNDEECAFFQGLIGRD</sequence>
<dbReference type="Proteomes" id="UP000481852">
    <property type="component" value="Unassembled WGS sequence"/>
</dbReference>
<proteinExistence type="predicted"/>
<dbReference type="InterPro" id="IPR029058">
    <property type="entry name" value="AB_hydrolase_fold"/>
</dbReference>
<dbReference type="InterPro" id="IPR050300">
    <property type="entry name" value="GDXG_lipolytic_enzyme"/>
</dbReference>
<evidence type="ECO:0000256" key="1">
    <source>
        <dbReference type="ARBA" id="ARBA00022801"/>
    </source>
</evidence>
<dbReference type="GO" id="GO:0016787">
    <property type="term" value="F:hydrolase activity"/>
    <property type="evidence" value="ECO:0007669"/>
    <property type="project" value="UniProtKB-KW"/>
</dbReference>
<dbReference type="Pfam" id="PF20434">
    <property type="entry name" value="BD-FAE"/>
    <property type="match status" value="1"/>
</dbReference>
<dbReference type="SUPFAM" id="SSF53474">
    <property type="entry name" value="alpha/beta-Hydrolases"/>
    <property type="match status" value="1"/>
</dbReference>
<dbReference type="Gene3D" id="3.40.50.1820">
    <property type="entry name" value="alpha/beta hydrolase"/>
    <property type="match status" value="1"/>
</dbReference>
<name>A0A6L5X2L0_9FIRM</name>
<accession>A0A6L5X2L0</accession>
<dbReference type="AlphaFoldDB" id="A0A6L5X2L0"/>
<gene>
    <name evidence="3" type="ORF">FYJ35_06370</name>
</gene>
<keyword evidence="4" id="KW-1185">Reference proteome</keyword>
<comment type="caution">
    <text evidence="3">The sequence shown here is derived from an EMBL/GenBank/DDBJ whole genome shotgun (WGS) entry which is preliminary data.</text>
</comment>